<gene>
    <name evidence="2" type="ORF">LACBIDRAFT_334284</name>
</gene>
<organism evidence="3">
    <name type="scientific">Laccaria bicolor (strain S238N-H82 / ATCC MYA-4686)</name>
    <name type="common">Bicoloured deceiver</name>
    <name type="synonym">Laccaria laccata var. bicolor</name>
    <dbReference type="NCBI Taxonomy" id="486041"/>
    <lineage>
        <taxon>Eukaryota</taxon>
        <taxon>Fungi</taxon>
        <taxon>Dikarya</taxon>
        <taxon>Basidiomycota</taxon>
        <taxon>Agaricomycotina</taxon>
        <taxon>Agaricomycetes</taxon>
        <taxon>Agaricomycetidae</taxon>
        <taxon>Agaricales</taxon>
        <taxon>Agaricineae</taxon>
        <taxon>Hydnangiaceae</taxon>
        <taxon>Laccaria</taxon>
    </lineage>
</organism>
<dbReference type="AlphaFoldDB" id="B0DYQ9"/>
<dbReference type="KEGG" id="lbc:LACBIDRAFT_334284"/>
<feature type="transmembrane region" description="Helical" evidence="1">
    <location>
        <begin position="105"/>
        <end position="134"/>
    </location>
</feature>
<keyword evidence="3" id="KW-1185">Reference proteome</keyword>
<dbReference type="HOGENOM" id="CLU_1787177_0_0_1"/>
<dbReference type="RefSeq" id="XP_001889084.1">
    <property type="nucleotide sequence ID" value="XM_001889049.1"/>
</dbReference>
<keyword evidence="1" id="KW-1133">Transmembrane helix</keyword>
<dbReference type="EMBL" id="DS547151">
    <property type="protein sequence ID" value="EDR00332.1"/>
    <property type="molecule type" value="Genomic_DNA"/>
</dbReference>
<sequence>MPLCLHQLQDFFYPSNEPAEWQDVTYRLRHLSLSTCAPLPSMTPGLLPTTYTKVRSGRMSSVDSASPSSSCAFVQRICCAPFAFPTIEVFVLRSFVTEGTLMPSIFLIIVRFVGAYLSAIPIVRICFFSILTVLRNLSTSMPFSS</sequence>
<keyword evidence="1" id="KW-0472">Membrane</keyword>
<name>B0DYQ9_LACBS</name>
<accession>B0DYQ9</accession>
<proteinExistence type="predicted"/>
<evidence type="ECO:0000256" key="1">
    <source>
        <dbReference type="SAM" id="Phobius"/>
    </source>
</evidence>
<evidence type="ECO:0000313" key="2">
    <source>
        <dbReference type="EMBL" id="EDR00332.1"/>
    </source>
</evidence>
<dbReference type="Proteomes" id="UP000001194">
    <property type="component" value="Unassembled WGS sequence"/>
</dbReference>
<protein>
    <submittedName>
        <fullName evidence="2">Predicted protein</fullName>
    </submittedName>
</protein>
<keyword evidence="1" id="KW-0812">Transmembrane</keyword>
<dbReference type="InParanoid" id="B0DYQ9"/>
<dbReference type="GeneID" id="6084746"/>
<reference evidence="2 3" key="1">
    <citation type="journal article" date="2008" name="Nature">
        <title>The genome of Laccaria bicolor provides insights into mycorrhizal symbiosis.</title>
        <authorList>
            <person name="Martin F."/>
            <person name="Aerts A."/>
            <person name="Ahren D."/>
            <person name="Brun A."/>
            <person name="Danchin E.G.J."/>
            <person name="Duchaussoy F."/>
            <person name="Gibon J."/>
            <person name="Kohler A."/>
            <person name="Lindquist E."/>
            <person name="Pereda V."/>
            <person name="Salamov A."/>
            <person name="Shapiro H.J."/>
            <person name="Wuyts J."/>
            <person name="Blaudez D."/>
            <person name="Buee M."/>
            <person name="Brokstein P."/>
            <person name="Canbaeck B."/>
            <person name="Cohen D."/>
            <person name="Courty P.E."/>
            <person name="Coutinho P.M."/>
            <person name="Delaruelle C."/>
            <person name="Detter J.C."/>
            <person name="Deveau A."/>
            <person name="DiFazio S."/>
            <person name="Duplessis S."/>
            <person name="Fraissinet-Tachet L."/>
            <person name="Lucic E."/>
            <person name="Frey-Klett P."/>
            <person name="Fourrey C."/>
            <person name="Feussner I."/>
            <person name="Gay G."/>
            <person name="Grimwood J."/>
            <person name="Hoegger P.J."/>
            <person name="Jain P."/>
            <person name="Kilaru S."/>
            <person name="Labbe J."/>
            <person name="Lin Y.C."/>
            <person name="Legue V."/>
            <person name="Le Tacon F."/>
            <person name="Marmeisse R."/>
            <person name="Melayah D."/>
            <person name="Montanini B."/>
            <person name="Muratet M."/>
            <person name="Nehls U."/>
            <person name="Niculita-Hirzel H."/>
            <person name="Oudot-Le Secq M.P."/>
            <person name="Peter M."/>
            <person name="Quesneville H."/>
            <person name="Rajashekar B."/>
            <person name="Reich M."/>
            <person name="Rouhier N."/>
            <person name="Schmutz J."/>
            <person name="Yin T."/>
            <person name="Chalot M."/>
            <person name="Henrissat B."/>
            <person name="Kuees U."/>
            <person name="Lucas S."/>
            <person name="Van de Peer Y."/>
            <person name="Podila G.K."/>
            <person name="Polle A."/>
            <person name="Pukkila P.J."/>
            <person name="Richardson P.M."/>
            <person name="Rouze P."/>
            <person name="Sanders I.R."/>
            <person name="Stajich J.E."/>
            <person name="Tunlid A."/>
            <person name="Tuskan G."/>
            <person name="Grigoriev I.V."/>
        </authorList>
    </citation>
    <scope>NUCLEOTIDE SEQUENCE [LARGE SCALE GENOMIC DNA]</scope>
    <source>
        <strain evidence="3">S238N-H82 / ATCC MYA-4686</strain>
    </source>
</reference>
<evidence type="ECO:0000313" key="3">
    <source>
        <dbReference type="Proteomes" id="UP000001194"/>
    </source>
</evidence>